<evidence type="ECO:0000313" key="10">
    <source>
        <dbReference type="Proteomes" id="UP000189059"/>
    </source>
</evidence>
<feature type="binding site" evidence="6">
    <location>
        <position position="91"/>
    </location>
    <ligand>
        <name>substrate</name>
    </ligand>
</feature>
<comment type="subunit">
    <text evidence="6">Homodimer.</text>
</comment>
<comment type="similarity">
    <text evidence="1 6 7">Belongs to the acetokinase family.</text>
</comment>
<dbReference type="PROSITE" id="PS01075">
    <property type="entry name" value="ACETATE_KINASE_1"/>
    <property type="match status" value="1"/>
</dbReference>
<dbReference type="EC" id="2.7.2.1" evidence="6"/>
<dbReference type="PIRSF" id="PIRSF000722">
    <property type="entry name" value="Acetate_prop_kin"/>
    <property type="match status" value="1"/>
</dbReference>
<keyword evidence="10" id="KW-1185">Reference proteome</keyword>
<dbReference type="NCBIfam" id="TIGR00016">
    <property type="entry name" value="ackA"/>
    <property type="match status" value="1"/>
</dbReference>
<dbReference type="PROSITE" id="PS01076">
    <property type="entry name" value="ACETATE_KINASE_2"/>
    <property type="match status" value="1"/>
</dbReference>
<organism evidence="8">
    <name type="scientific">Paenibacillus ihbetae</name>
    <dbReference type="NCBI Taxonomy" id="1870820"/>
    <lineage>
        <taxon>Bacteria</taxon>
        <taxon>Bacillati</taxon>
        <taxon>Bacillota</taxon>
        <taxon>Bacilli</taxon>
        <taxon>Bacillales</taxon>
        <taxon>Paenibacillaceae</taxon>
        <taxon>Paenibacillus</taxon>
    </lineage>
</organism>
<feature type="binding site" evidence="6">
    <location>
        <begin position="331"/>
        <end position="335"/>
    </location>
    <ligand>
        <name>ATP</name>
        <dbReference type="ChEBI" id="CHEBI:30616"/>
    </ligand>
</feature>
<reference evidence="8" key="1">
    <citation type="submission" date="2016-08" db="EMBL/GenBank/DDBJ databases">
        <title>Complete Genome Seqeunce of Paenibacillus sp. nov. IHBB 9852 from high altitute lake of Indian trans-Himalayas.</title>
        <authorList>
            <person name="Kiran S."/>
            <person name="Swarnkar M.K."/>
            <person name="Rana A."/>
            <person name="Tewari R."/>
            <person name="Gulati A."/>
        </authorList>
    </citation>
    <scope>NUCLEOTIDE SEQUENCE [LARGE SCALE GENOMIC DNA]</scope>
    <source>
        <strain evidence="8">IHBB 9852</strain>
    </source>
</reference>
<feature type="site" description="Transition state stabilizer" evidence="6">
    <location>
        <position position="241"/>
    </location>
</feature>
<gene>
    <name evidence="6" type="primary">ackA</name>
    <name evidence="9" type="ORF">BBD40_02810</name>
    <name evidence="8" type="ORF">BBD41_03855</name>
</gene>
<sequence>MNILVINAGSSSLKYQLYNMEDESVLAKGLVERIGMDSSILTHKPTGKQEVTEVSEILEHTTAIRKVLGMLTNEEHGVIESIDSIQAVGHRVVHGGESFKESALVDSEVKAEIRRLFDLAPLHNPASMMGIRAAEMNMPGVPQVVVFDTAFHQTMPEKSYLYAIPRVLYNKYKVRRYGAHGTSHAYVSQAAAEFLNRPIEELKIITCHIGNGASLTAVDGGKSVDTSMGMTPLEGLMMGTRSGDLDPAIVPFVMHKEELTVNEVNSMLNKHSGLLAISGISSDMREITEGMEKGEPNTTLAFNMYEYRLRKYIGSYAAAMNGVDVIVFTAGVGENSIVLRKKVLEQLTYLGVELDEELNSIRSGEPRRISTANSKVEVLVIPTNEELVIARDTHRIVQALYR</sequence>
<evidence type="ECO:0000256" key="5">
    <source>
        <dbReference type="ARBA" id="ARBA00022840"/>
    </source>
</evidence>
<dbReference type="CDD" id="cd24010">
    <property type="entry name" value="ASKHA_NBD_AcK_PK"/>
    <property type="match status" value="1"/>
</dbReference>
<dbReference type="InterPro" id="IPR043129">
    <property type="entry name" value="ATPase_NBD"/>
</dbReference>
<evidence type="ECO:0000313" key="8">
    <source>
        <dbReference type="EMBL" id="ANY71785.1"/>
    </source>
</evidence>
<evidence type="ECO:0000313" key="9">
    <source>
        <dbReference type="EMBL" id="OOC60910.1"/>
    </source>
</evidence>
<dbReference type="UniPathway" id="UPA00340">
    <property type="reaction ID" value="UER00458"/>
</dbReference>
<keyword evidence="3 6" id="KW-0547">Nucleotide-binding</keyword>
<dbReference type="AlphaFoldDB" id="A0A1B2DVR9"/>
<keyword evidence="6" id="KW-0460">Magnesium</keyword>
<keyword evidence="5 6" id="KW-0067">ATP-binding</keyword>
<dbReference type="GO" id="GO:0005524">
    <property type="term" value="F:ATP binding"/>
    <property type="evidence" value="ECO:0007669"/>
    <property type="project" value="UniProtKB-KW"/>
</dbReference>
<reference evidence="9 10" key="2">
    <citation type="submission" date="2016-12" db="EMBL/GenBank/DDBJ databases">
        <title>Genome sequencing and description of Paenibacillus sp. nov. from high altitude lake in the Indian Trans- Himalayas.</title>
        <authorList>
            <person name="Kiran S."/>
            <person name="Swarnkar M.K."/>
            <person name="Rana A."/>
            <person name="Tewari R."/>
            <person name="Gulati A."/>
        </authorList>
    </citation>
    <scope>NUCLEOTIDE SEQUENCE [LARGE SCALE GENOMIC DNA]</scope>
    <source>
        <strain evidence="9 10">IHBB 9951</strain>
    </source>
</reference>
<dbReference type="Pfam" id="PF00871">
    <property type="entry name" value="Acetate_kinase"/>
    <property type="match status" value="1"/>
</dbReference>
<dbReference type="PANTHER" id="PTHR21060">
    <property type="entry name" value="ACETATE KINASE"/>
    <property type="match status" value="1"/>
</dbReference>
<dbReference type="InterPro" id="IPR004372">
    <property type="entry name" value="Ac/propionate_kinase"/>
</dbReference>
<dbReference type="GO" id="GO:0006085">
    <property type="term" value="P:acetyl-CoA biosynthetic process"/>
    <property type="evidence" value="ECO:0007669"/>
    <property type="project" value="UniProtKB-UniRule"/>
</dbReference>
<comment type="cofactor">
    <cofactor evidence="6">
        <name>Mg(2+)</name>
        <dbReference type="ChEBI" id="CHEBI:18420"/>
    </cofactor>
    <cofactor evidence="6">
        <name>Mn(2+)</name>
        <dbReference type="ChEBI" id="CHEBI:29035"/>
    </cofactor>
    <text evidence="6">Mg(2+). Can also accept Mn(2+).</text>
</comment>
<evidence type="ECO:0000256" key="2">
    <source>
        <dbReference type="ARBA" id="ARBA00022679"/>
    </source>
</evidence>
<evidence type="ECO:0000256" key="7">
    <source>
        <dbReference type="RuleBase" id="RU003835"/>
    </source>
</evidence>
<feature type="site" description="Transition state stabilizer" evidence="6">
    <location>
        <position position="180"/>
    </location>
</feature>
<dbReference type="GO" id="GO:0005737">
    <property type="term" value="C:cytoplasm"/>
    <property type="evidence" value="ECO:0007669"/>
    <property type="project" value="UniProtKB-SubCell"/>
</dbReference>
<dbReference type="EMBL" id="MRVI01000001">
    <property type="protein sequence ID" value="OOC60910.1"/>
    <property type="molecule type" value="Genomic_DNA"/>
</dbReference>
<dbReference type="SUPFAM" id="SSF53067">
    <property type="entry name" value="Actin-like ATPase domain"/>
    <property type="match status" value="2"/>
</dbReference>
<dbReference type="EMBL" id="CP016809">
    <property type="protein sequence ID" value="ANY71785.1"/>
    <property type="molecule type" value="Genomic_DNA"/>
</dbReference>
<feature type="binding site" evidence="6">
    <location>
        <position position="385"/>
    </location>
    <ligand>
        <name>Mg(2+)</name>
        <dbReference type="ChEBI" id="CHEBI:18420"/>
    </ligand>
</feature>
<comment type="catalytic activity">
    <reaction evidence="6">
        <text>acetate + ATP = acetyl phosphate + ADP</text>
        <dbReference type="Rhea" id="RHEA:11352"/>
        <dbReference type="ChEBI" id="CHEBI:22191"/>
        <dbReference type="ChEBI" id="CHEBI:30089"/>
        <dbReference type="ChEBI" id="CHEBI:30616"/>
        <dbReference type="ChEBI" id="CHEBI:456216"/>
        <dbReference type="EC" id="2.7.2.1"/>
    </reaction>
</comment>
<feature type="binding site" evidence="6">
    <location>
        <position position="14"/>
    </location>
    <ligand>
        <name>ATP</name>
        <dbReference type="ChEBI" id="CHEBI:30616"/>
    </ligand>
</feature>
<evidence type="ECO:0000256" key="3">
    <source>
        <dbReference type="ARBA" id="ARBA00022741"/>
    </source>
</evidence>
<keyword evidence="6" id="KW-0963">Cytoplasm</keyword>
<evidence type="ECO:0000256" key="1">
    <source>
        <dbReference type="ARBA" id="ARBA00008748"/>
    </source>
</evidence>
<comment type="function">
    <text evidence="6">Catalyzes the formation of acetyl phosphate from acetate and ATP. Can also catalyze the reverse reaction.</text>
</comment>
<keyword evidence="6" id="KW-0479">Metal-binding</keyword>
<protein>
    <recommendedName>
        <fullName evidence="6">Acetate kinase</fullName>
        <ecNumber evidence="6">2.7.2.1</ecNumber>
    </recommendedName>
    <alternativeName>
        <fullName evidence="6">Acetokinase</fullName>
    </alternativeName>
</protein>
<name>A0A1B2DVR9_9BACL</name>
<dbReference type="OrthoDB" id="9802453at2"/>
<comment type="pathway">
    <text evidence="6">Metabolic intermediate biosynthesis; acetyl-CoA biosynthesis; acetyl-CoA from acetate: step 1/2.</text>
</comment>
<dbReference type="KEGG" id="pib:BBD41_03855"/>
<dbReference type="HAMAP" id="MF_00020">
    <property type="entry name" value="Acetate_kinase"/>
    <property type="match status" value="1"/>
</dbReference>
<feature type="binding site" evidence="6">
    <location>
        <begin position="208"/>
        <end position="212"/>
    </location>
    <ligand>
        <name>ATP</name>
        <dbReference type="ChEBI" id="CHEBI:30616"/>
    </ligand>
</feature>
<feature type="active site" description="Proton donor/acceptor" evidence="6">
    <location>
        <position position="148"/>
    </location>
</feature>
<dbReference type="InterPro" id="IPR023865">
    <property type="entry name" value="Aliphatic_acid_kinase_CS"/>
</dbReference>
<dbReference type="InterPro" id="IPR000890">
    <property type="entry name" value="Aliphatic_acid_kin_short-chain"/>
</dbReference>
<dbReference type="Proteomes" id="UP000189059">
    <property type="component" value="Unassembled WGS sequence"/>
</dbReference>
<dbReference type="Gene3D" id="3.30.420.40">
    <property type="match status" value="2"/>
</dbReference>
<proteinExistence type="inferred from homology"/>
<evidence type="ECO:0000256" key="6">
    <source>
        <dbReference type="HAMAP-Rule" id="MF_00020"/>
    </source>
</evidence>
<dbReference type="GO" id="GO:0006083">
    <property type="term" value="P:acetate metabolic process"/>
    <property type="evidence" value="ECO:0007669"/>
    <property type="project" value="TreeGrafter"/>
</dbReference>
<comment type="subcellular location">
    <subcellularLocation>
        <location evidence="6">Cytoplasm</location>
    </subcellularLocation>
</comment>
<accession>A0A1B2DVR9</accession>
<dbReference type="GO" id="GO:0000287">
    <property type="term" value="F:magnesium ion binding"/>
    <property type="evidence" value="ECO:0007669"/>
    <property type="project" value="UniProtKB-UniRule"/>
</dbReference>
<evidence type="ECO:0000256" key="4">
    <source>
        <dbReference type="ARBA" id="ARBA00022777"/>
    </source>
</evidence>
<feature type="binding site" evidence="6">
    <location>
        <position position="7"/>
    </location>
    <ligand>
        <name>Mg(2+)</name>
        <dbReference type="ChEBI" id="CHEBI:18420"/>
    </ligand>
</feature>
<keyword evidence="2 6" id="KW-0808">Transferase</keyword>
<dbReference type="PRINTS" id="PR00471">
    <property type="entry name" value="ACETATEKNASE"/>
</dbReference>
<dbReference type="RefSeq" id="WP_077565466.1">
    <property type="nucleotide sequence ID" value="NZ_CP016809.1"/>
</dbReference>
<dbReference type="PANTHER" id="PTHR21060:SF15">
    <property type="entry name" value="ACETATE KINASE-RELATED"/>
    <property type="match status" value="1"/>
</dbReference>
<keyword evidence="4 6" id="KW-0418">Kinase</keyword>
<feature type="binding site" evidence="6">
    <location>
        <begin position="283"/>
        <end position="285"/>
    </location>
    <ligand>
        <name>ATP</name>
        <dbReference type="ChEBI" id="CHEBI:30616"/>
    </ligand>
</feature>
<dbReference type="GO" id="GO:0008776">
    <property type="term" value="F:acetate kinase activity"/>
    <property type="evidence" value="ECO:0007669"/>
    <property type="project" value="UniProtKB-UniRule"/>
</dbReference>